<reference evidence="3" key="1">
    <citation type="journal article" date="2021" name="Nat. Commun.">
        <title>Genomic analyses provide insights into spinach domestication and the genetic basis of agronomic traits.</title>
        <authorList>
            <person name="Cai X."/>
            <person name="Sun X."/>
            <person name="Xu C."/>
            <person name="Sun H."/>
            <person name="Wang X."/>
            <person name="Ge C."/>
            <person name="Zhang Z."/>
            <person name="Wang Q."/>
            <person name="Fei Z."/>
            <person name="Jiao C."/>
            <person name="Wang Q."/>
        </authorList>
    </citation>
    <scope>NUCLEOTIDE SEQUENCE [LARGE SCALE GENOMIC DNA]</scope>
    <source>
        <strain evidence="3">cv. Varoflay</strain>
    </source>
</reference>
<protein>
    <recommendedName>
        <fullName evidence="2">Helicase ATP-binding domain-containing protein</fullName>
    </recommendedName>
</protein>
<keyword evidence="3" id="KW-1185">Reference proteome</keyword>
<reference evidence="4" key="2">
    <citation type="submission" date="2025-08" db="UniProtKB">
        <authorList>
            <consortium name="RefSeq"/>
        </authorList>
    </citation>
    <scope>IDENTIFICATION</scope>
    <source>
        <tissue evidence="4">Leaf</tissue>
    </source>
</reference>
<comment type="similarity">
    <text evidence="1">Belongs to the helicase family. RecQ subfamily.</text>
</comment>
<dbReference type="PANTHER" id="PTHR13710:SF69">
    <property type="entry name" value="ATP-DEPENDENT DNA HELICASE Q-LIKE SIM"/>
    <property type="match status" value="1"/>
</dbReference>
<accession>A0ABM3RHK3</accession>
<evidence type="ECO:0000313" key="3">
    <source>
        <dbReference type="Proteomes" id="UP000813463"/>
    </source>
</evidence>
<dbReference type="InterPro" id="IPR027417">
    <property type="entry name" value="P-loop_NTPase"/>
</dbReference>
<evidence type="ECO:0000259" key="2">
    <source>
        <dbReference type="PROSITE" id="PS51192"/>
    </source>
</evidence>
<dbReference type="PANTHER" id="PTHR13710">
    <property type="entry name" value="DNA HELICASE RECQ FAMILY MEMBER"/>
    <property type="match status" value="1"/>
</dbReference>
<name>A0ABM3RHK3_SPIOL</name>
<dbReference type="RefSeq" id="XP_056695096.1">
    <property type="nucleotide sequence ID" value="XM_056839118.1"/>
</dbReference>
<dbReference type="SUPFAM" id="SSF52540">
    <property type="entry name" value="P-loop containing nucleoside triphosphate hydrolases"/>
    <property type="match status" value="1"/>
</dbReference>
<dbReference type="Proteomes" id="UP000813463">
    <property type="component" value="Chromosome 3"/>
</dbReference>
<gene>
    <name evidence="4" type="primary">LOC130469690</name>
</gene>
<dbReference type="GeneID" id="130469690"/>
<dbReference type="InterPro" id="IPR011545">
    <property type="entry name" value="DEAD/DEAH_box_helicase_dom"/>
</dbReference>
<feature type="domain" description="Helicase ATP-binding" evidence="2">
    <location>
        <begin position="194"/>
        <end position="285"/>
    </location>
</feature>
<dbReference type="InterPro" id="IPR014001">
    <property type="entry name" value="Helicase_ATP-bd"/>
</dbReference>
<organism evidence="3 4">
    <name type="scientific">Spinacia oleracea</name>
    <name type="common">Spinach</name>
    <dbReference type="NCBI Taxonomy" id="3562"/>
    <lineage>
        <taxon>Eukaryota</taxon>
        <taxon>Viridiplantae</taxon>
        <taxon>Streptophyta</taxon>
        <taxon>Embryophyta</taxon>
        <taxon>Tracheophyta</taxon>
        <taxon>Spermatophyta</taxon>
        <taxon>Magnoliopsida</taxon>
        <taxon>eudicotyledons</taxon>
        <taxon>Gunneridae</taxon>
        <taxon>Pentapetalae</taxon>
        <taxon>Caryophyllales</taxon>
        <taxon>Chenopodiaceae</taxon>
        <taxon>Chenopodioideae</taxon>
        <taxon>Anserineae</taxon>
        <taxon>Spinacia</taxon>
    </lineage>
</organism>
<dbReference type="Pfam" id="PF00270">
    <property type="entry name" value="DEAD"/>
    <property type="match status" value="1"/>
</dbReference>
<proteinExistence type="inferred from homology"/>
<sequence length="285" mass="31702">MGIWLIVEEIMGKAVRSSNTIKEDLSIHSKVSDFSVIPQSLVYVEDGILHQHLKWEYRSKSEEELSDKGTLQDSQLCLMKNFDFKSNLRGHGYMPRNMGIWLIVEEIMGKAVRSSNTIKEDLSIHSKVSDFSVIPQSLSFGTSKKSSLTSYSLNSAHRTVEDVELGPDWDQKANSLLRKHFGYSGLKSFQMEALGAWFSQQDCLVLAATGSGKSLCFQLPALLTGKVVVVISPLISLMHDQCLKLSKHGISACFLGSGQPDNTVEKKAMNGMYSVVYVCLETLLR</sequence>
<dbReference type="PROSITE" id="PS51192">
    <property type="entry name" value="HELICASE_ATP_BIND_1"/>
    <property type="match status" value="1"/>
</dbReference>
<dbReference type="Gene3D" id="3.40.50.300">
    <property type="entry name" value="P-loop containing nucleotide triphosphate hydrolases"/>
    <property type="match status" value="1"/>
</dbReference>
<evidence type="ECO:0000313" key="4">
    <source>
        <dbReference type="RefSeq" id="XP_056695096.1"/>
    </source>
</evidence>
<evidence type="ECO:0000256" key="1">
    <source>
        <dbReference type="ARBA" id="ARBA00005446"/>
    </source>
</evidence>